<accession>A0A402DAE8</accession>
<name>A0A402DAE8_MICAE</name>
<feature type="transmembrane region" description="Helical" evidence="1">
    <location>
        <begin position="31"/>
        <end position="50"/>
    </location>
</feature>
<comment type="caution">
    <text evidence="2">The sequence shown here is derived from an EMBL/GenBank/DDBJ whole genome shotgun (WGS) entry which is preliminary data.</text>
</comment>
<keyword evidence="1" id="KW-0472">Membrane</keyword>
<protein>
    <submittedName>
        <fullName evidence="2">Uncharacterized protein</fullName>
    </submittedName>
</protein>
<evidence type="ECO:0000256" key="1">
    <source>
        <dbReference type="SAM" id="Phobius"/>
    </source>
</evidence>
<dbReference type="Proteomes" id="UP000289660">
    <property type="component" value="Unassembled WGS sequence"/>
</dbReference>
<dbReference type="AlphaFoldDB" id="A0A402DAE8"/>
<keyword evidence="1" id="KW-0812">Transmembrane</keyword>
<sequence length="58" mass="6838">MIIFNASFTPISHSENITRGGGSQGLFNHNFLLIFIFKIVLDYINIFDWLQGYSWQRR</sequence>
<gene>
    <name evidence="2" type="ORF">MiAbB_01070</name>
</gene>
<dbReference type="EMBL" id="BIFY01000012">
    <property type="protein sequence ID" value="GCE59158.1"/>
    <property type="molecule type" value="Genomic_DNA"/>
</dbReference>
<proteinExistence type="predicted"/>
<evidence type="ECO:0000313" key="3">
    <source>
        <dbReference type="Proteomes" id="UP000289660"/>
    </source>
</evidence>
<reference evidence="3" key="1">
    <citation type="submission" date="2018-12" db="EMBL/GenBank/DDBJ databases">
        <title>Genome sequence of Microcystis aeruginosa NIES-4285.</title>
        <authorList>
            <person name="Tanabe Y."/>
        </authorList>
    </citation>
    <scope>NUCLEOTIDE SEQUENCE [LARGE SCALE GENOMIC DNA]</scope>
    <source>
        <strain evidence="3">NIES-4285</strain>
    </source>
</reference>
<organism evidence="2 3">
    <name type="scientific">Microcystis aeruginosa NIES-4285</name>
    <dbReference type="NCBI Taxonomy" id="2497681"/>
    <lineage>
        <taxon>Bacteria</taxon>
        <taxon>Bacillati</taxon>
        <taxon>Cyanobacteriota</taxon>
        <taxon>Cyanophyceae</taxon>
        <taxon>Oscillatoriophycideae</taxon>
        <taxon>Chroococcales</taxon>
        <taxon>Microcystaceae</taxon>
        <taxon>Microcystis</taxon>
    </lineage>
</organism>
<keyword evidence="1" id="KW-1133">Transmembrane helix</keyword>
<evidence type="ECO:0000313" key="2">
    <source>
        <dbReference type="EMBL" id="GCE59158.1"/>
    </source>
</evidence>